<reference evidence="3" key="1">
    <citation type="journal article" date="2021" name="PeerJ">
        <title>Extensive microbial diversity within the chicken gut microbiome revealed by metagenomics and culture.</title>
        <authorList>
            <person name="Gilroy R."/>
            <person name="Ravi A."/>
            <person name="Getino M."/>
            <person name="Pursley I."/>
            <person name="Horton D.L."/>
            <person name="Alikhan N.F."/>
            <person name="Baker D."/>
            <person name="Gharbi K."/>
            <person name="Hall N."/>
            <person name="Watson M."/>
            <person name="Adriaenssens E.M."/>
            <person name="Foster-Nyarko E."/>
            <person name="Jarju S."/>
            <person name="Secka A."/>
            <person name="Antonio M."/>
            <person name="Oren A."/>
            <person name="Chaudhuri R.R."/>
            <person name="La Ragione R."/>
            <person name="Hildebrand F."/>
            <person name="Pallen M.J."/>
        </authorList>
    </citation>
    <scope>NUCLEOTIDE SEQUENCE</scope>
    <source>
        <strain evidence="3">CHK171-7178</strain>
    </source>
</reference>
<sequence>MLKYYILIAVVIIVFPILSYIVRQRNIGKRLILGALAGLFIAIIGLVMQGSFNPLYVLLVMFGLAFAVSILLNKRSIQNGADNVPVTLETYQDTVIEETASSVEANVFTDKPNEDEVNHNRKERPDGE</sequence>
<keyword evidence="2" id="KW-1133">Transmembrane helix</keyword>
<organism evidence="3 4">
    <name type="scientific">Sporosarcina psychrophila</name>
    <name type="common">Bacillus psychrophilus</name>
    <dbReference type="NCBI Taxonomy" id="1476"/>
    <lineage>
        <taxon>Bacteria</taxon>
        <taxon>Bacillati</taxon>
        <taxon>Bacillota</taxon>
        <taxon>Bacilli</taxon>
        <taxon>Bacillales</taxon>
        <taxon>Caryophanaceae</taxon>
        <taxon>Sporosarcina</taxon>
    </lineage>
</organism>
<evidence type="ECO:0000313" key="3">
    <source>
        <dbReference type="EMBL" id="HJF32394.1"/>
    </source>
</evidence>
<feature type="compositionally biased region" description="Basic and acidic residues" evidence="1">
    <location>
        <begin position="111"/>
        <end position="128"/>
    </location>
</feature>
<feature type="transmembrane region" description="Helical" evidence="2">
    <location>
        <begin position="54"/>
        <end position="72"/>
    </location>
</feature>
<keyword evidence="2" id="KW-0472">Membrane</keyword>
<comment type="caution">
    <text evidence="3">The sequence shown here is derived from an EMBL/GenBank/DDBJ whole genome shotgun (WGS) entry which is preliminary data.</text>
</comment>
<keyword evidence="2" id="KW-0812">Transmembrane</keyword>
<feature type="transmembrane region" description="Helical" evidence="2">
    <location>
        <begin position="6"/>
        <end position="22"/>
    </location>
</feature>
<proteinExistence type="predicted"/>
<protein>
    <submittedName>
        <fullName evidence="3">Uncharacterized protein</fullName>
    </submittedName>
</protein>
<dbReference type="Proteomes" id="UP000698173">
    <property type="component" value="Unassembled WGS sequence"/>
</dbReference>
<dbReference type="EMBL" id="DYWT01000189">
    <property type="protein sequence ID" value="HJF32394.1"/>
    <property type="molecule type" value="Genomic_DNA"/>
</dbReference>
<evidence type="ECO:0000313" key="4">
    <source>
        <dbReference type="Proteomes" id="UP000698173"/>
    </source>
</evidence>
<accession>A0A921FZD9</accession>
<evidence type="ECO:0000256" key="2">
    <source>
        <dbReference type="SAM" id="Phobius"/>
    </source>
</evidence>
<reference evidence="3" key="2">
    <citation type="submission" date="2021-09" db="EMBL/GenBank/DDBJ databases">
        <authorList>
            <person name="Gilroy R."/>
        </authorList>
    </citation>
    <scope>NUCLEOTIDE SEQUENCE</scope>
    <source>
        <strain evidence="3">CHK171-7178</strain>
    </source>
</reference>
<evidence type="ECO:0000256" key="1">
    <source>
        <dbReference type="SAM" id="MobiDB-lite"/>
    </source>
</evidence>
<feature type="transmembrane region" description="Helical" evidence="2">
    <location>
        <begin position="31"/>
        <end position="48"/>
    </location>
</feature>
<feature type="region of interest" description="Disordered" evidence="1">
    <location>
        <begin position="107"/>
        <end position="128"/>
    </location>
</feature>
<gene>
    <name evidence="3" type="ORF">K8V56_11555</name>
</gene>
<name>A0A921FZD9_SPOPS</name>
<dbReference type="AlphaFoldDB" id="A0A921FZD9"/>